<dbReference type="AlphaFoldDB" id="A0A4Y1ZIB1"/>
<feature type="region of interest" description="Disordered" evidence="1">
    <location>
        <begin position="35"/>
        <end position="77"/>
    </location>
</feature>
<evidence type="ECO:0000313" key="2">
    <source>
        <dbReference type="EMBL" id="GAY78098.1"/>
    </source>
</evidence>
<reference evidence="2 3" key="1">
    <citation type="submission" date="2017-11" db="EMBL/GenBank/DDBJ databases">
        <title>Draft Genome Sequence of Sporolactobacillus inulinus NBRC 111894 Isolated from Koso, a Japanese Sugar-Vegetable Fermented Beverage.</title>
        <authorList>
            <person name="Chiou T.Y."/>
            <person name="Oshima K."/>
            <person name="Suda W."/>
            <person name="Hattori M."/>
            <person name="Takahashi T."/>
        </authorList>
    </citation>
    <scope>NUCLEOTIDE SEQUENCE [LARGE SCALE GENOMIC DNA]</scope>
    <source>
        <strain evidence="2 3">NBRC111894</strain>
    </source>
</reference>
<name>A0A4Y1ZIB1_9BACL</name>
<protein>
    <submittedName>
        <fullName evidence="2">Uncharacterized protein</fullName>
    </submittedName>
</protein>
<evidence type="ECO:0000256" key="1">
    <source>
        <dbReference type="SAM" id="MobiDB-lite"/>
    </source>
</evidence>
<accession>A0A4Y1ZIB1</accession>
<dbReference type="EMBL" id="BEXB01000039">
    <property type="protein sequence ID" value="GAY78098.1"/>
    <property type="molecule type" value="Genomic_DNA"/>
</dbReference>
<dbReference type="RefSeq" id="WP_262393235.1">
    <property type="nucleotide sequence ID" value="NZ_BEXB01000039.1"/>
</dbReference>
<gene>
    <name evidence="2" type="ORF">NBRC111894_3652</name>
</gene>
<proteinExistence type="predicted"/>
<comment type="caution">
    <text evidence="2">The sequence shown here is derived from an EMBL/GenBank/DDBJ whole genome shotgun (WGS) entry which is preliminary data.</text>
</comment>
<sequence length="77" mass="9113">MDKNLLRLQTYRPVSWPRIKAEVLWRQRDRAKLMRASETSQIPALSEEARGAPTLSEQSERTRAQVMNQSRSKRNFR</sequence>
<dbReference type="Proteomes" id="UP000319716">
    <property type="component" value="Unassembled WGS sequence"/>
</dbReference>
<evidence type="ECO:0000313" key="3">
    <source>
        <dbReference type="Proteomes" id="UP000319716"/>
    </source>
</evidence>
<organism evidence="2 3">
    <name type="scientific">Sporolactobacillus inulinus</name>
    <dbReference type="NCBI Taxonomy" id="2078"/>
    <lineage>
        <taxon>Bacteria</taxon>
        <taxon>Bacillati</taxon>
        <taxon>Bacillota</taxon>
        <taxon>Bacilli</taxon>
        <taxon>Bacillales</taxon>
        <taxon>Sporolactobacillaceae</taxon>
        <taxon>Sporolactobacillus</taxon>
    </lineage>
</organism>